<gene>
    <name evidence="1" type="ORF">GCM10023213_20020</name>
</gene>
<name>A0ABP9P2T5_9BACT</name>
<evidence type="ECO:0000313" key="2">
    <source>
        <dbReference type="Proteomes" id="UP001499852"/>
    </source>
</evidence>
<dbReference type="Proteomes" id="UP001499852">
    <property type="component" value="Unassembled WGS sequence"/>
</dbReference>
<comment type="caution">
    <text evidence="1">The sequence shown here is derived from an EMBL/GenBank/DDBJ whole genome shotgun (WGS) entry which is preliminary data.</text>
</comment>
<sequence length="140" mass="15293">MAVPAIIEHGVKPGYDQVDETGLIVMKTSFKGSRTKVEKKNPETRMVTYVRGENPVLNITVNGKPIPGPGGALQGICLLHPGNAYALLNFTGTDQVHGFNASDNRLIYFDDFTLDTSDEEEPTDDLNFTVYPGIEQPVIV</sequence>
<organism evidence="1 2">
    <name type="scientific">Prosthecobacter algae</name>
    <dbReference type="NCBI Taxonomy" id="1144682"/>
    <lineage>
        <taxon>Bacteria</taxon>
        <taxon>Pseudomonadati</taxon>
        <taxon>Verrucomicrobiota</taxon>
        <taxon>Verrucomicrobiia</taxon>
        <taxon>Verrucomicrobiales</taxon>
        <taxon>Verrucomicrobiaceae</taxon>
        <taxon>Prosthecobacter</taxon>
    </lineage>
</organism>
<proteinExistence type="predicted"/>
<protein>
    <submittedName>
        <fullName evidence="1">Uncharacterized protein</fullName>
    </submittedName>
</protein>
<evidence type="ECO:0000313" key="1">
    <source>
        <dbReference type="EMBL" id="GAA5139398.1"/>
    </source>
</evidence>
<keyword evidence="2" id="KW-1185">Reference proteome</keyword>
<accession>A0ABP9P2T5</accession>
<reference evidence="2" key="1">
    <citation type="journal article" date="2019" name="Int. J. Syst. Evol. Microbiol.">
        <title>The Global Catalogue of Microorganisms (GCM) 10K type strain sequencing project: providing services to taxonomists for standard genome sequencing and annotation.</title>
        <authorList>
            <consortium name="The Broad Institute Genomics Platform"/>
            <consortium name="The Broad Institute Genome Sequencing Center for Infectious Disease"/>
            <person name="Wu L."/>
            <person name="Ma J."/>
        </authorList>
    </citation>
    <scope>NUCLEOTIDE SEQUENCE [LARGE SCALE GENOMIC DNA]</scope>
    <source>
        <strain evidence="2">JCM 18053</strain>
    </source>
</reference>
<dbReference type="EMBL" id="BAABIA010000003">
    <property type="protein sequence ID" value="GAA5139398.1"/>
    <property type="molecule type" value="Genomic_DNA"/>
</dbReference>